<evidence type="ECO:0000313" key="3">
    <source>
        <dbReference type="Proteomes" id="UP001189429"/>
    </source>
</evidence>
<dbReference type="Proteomes" id="UP001189429">
    <property type="component" value="Unassembled WGS sequence"/>
</dbReference>
<feature type="region of interest" description="Disordered" evidence="1">
    <location>
        <begin position="84"/>
        <end position="150"/>
    </location>
</feature>
<name>A0ABN9V6N5_9DINO</name>
<feature type="compositionally biased region" description="Basic and acidic residues" evidence="1">
    <location>
        <begin position="94"/>
        <end position="105"/>
    </location>
</feature>
<feature type="non-terminal residue" evidence="2">
    <location>
        <position position="1"/>
    </location>
</feature>
<gene>
    <name evidence="2" type="ORF">PCOR1329_LOCUS54041</name>
</gene>
<sequence>VSDRLAPTAGALQKTLRIGKALSTRTMHRVRADLAVDLLKELGDDAVEARVRSFRLHRAVPRELLAREALERHVAQAISTKVGEMASRRWRKSHLTDSHGADRTSRARCGPGTTLRALHKAGTVRTRPPRRGPRPAGSARERARGPPRRA</sequence>
<evidence type="ECO:0000256" key="1">
    <source>
        <dbReference type="SAM" id="MobiDB-lite"/>
    </source>
</evidence>
<proteinExistence type="predicted"/>
<reference evidence="2" key="1">
    <citation type="submission" date="2023-10" db="EMBL/GenBank/DDBJ databases">
        <authorList>
            <person name="Chen Y."/>
            <person name="Shah S."/>
            <person name="Dougan E. K."/>
            <person name="Thang M."/>
            <person name="Chan C."/>
        </authorList>
    </citation>
    <scope>NUCLEOTIDE SEQUENCE [LARGE SCALE GENOMIC DNA]</scope>
</reference>
<dbReference type="EMBL" id="CAUYUJ010016600">
    <property type="protein sequence ID" value="CAK0867008.1"/>
    <property type="molecule type" value="Genomic_DNA"/>
</dbReference>
<comment type="caution">
    <text evidence="2">The sequence shown here is derived from an EMBL/GenBank/DDBJ whole genome shotgun (WGS) entry which is preliminary data.</text>
</comment>
<keyword evidence="3" id="KW-1185">Reference proteome</keyword>
<protein>
    <submittedName>
        <fullName evidence="2">Uncharacterized protein</fullName>
    </submittedName>
</protein>
<organism evidence="2 3">
    <name type="scientific">Prorocentrum cordatum</name>
    <dbReference type="NCBI Taxonomy" id="2364126"/>
    <lineage>
        <taxon>Eukaryota</taxon>
        <taxon>Sar</taxon>
        <taxon>Alveolata</taxon>
        <taxon>Dinophyceae</taxon>
        <taxon>Prorocentrales</taxon>
        <taxon>Prorocentraceae</taxon>
        <taxon>Prorocentrum</taxon>
    </lineage>
</organism>
<accession>A0ABN9V6N5</accession>
<evidence type="ECO:0000313" key="2">
    <source>
        <dbReference type="EMBL" id="CAK0867008.1"/>
    </source>
</evidence>